<evidence type="ECO:0000313" key="2">
    <source>
        <dbReference type="Proteomes" id="UP001633002"/>
    </source>
</evidence>
<organism evidence="1 2">
    <name type="scientific">Riccia sorocarpa</name>
    <dbReference type="NCBI Taxonomy" id="122646"/>
    <lineage>
        <taxon>Eukaryota</taxon>
        <taxon>Viridiplantae</taxon>
        <taxon>Streptophyta</taxon>
        <taxon>Embryophyta</taxon>
        <taxon>Marchantiophyta</taxon>
        <taxon>Marchantiopsida</taxon>
        <taxon>Marchantiidae</taxon>
        <taxon>Marchantiales</taxon>
        <taxon>Ricciaceae</taxon>
        <taxon>Riccia</taxon>
    </lineage>
</organism>
<accession>A0ABD3H797</accession>
<keyword evidence="2" id="KW-1185">Reference proteome</keyword>
<dbReference type="AlphaFoldDB" id="A0ABD3H797"/>
<protein>
    <recommendedName>
        <fullName evidence="3">Transposase</fullName>
    </recommendedName>
</protein>
<sequence>MQNAMHKVLKEFVPEITIPFLDDIPMKGCATEEKDETVDATGCRKRPNPVKVEAIARLADCRSTTEVRRFLESCVSVCPFRIMHIWQSRCMPC</sequence>
<evidence type="ECO:0008006" key="3">
    <source>
        <dbReference type="Google" id="ProtNLM"/>
    </source>
</evidence>
<name>A0ABD3H797_9MARC</name>
<reference evidence="1 2" key="1">
    <citation type="submission" date="2024-09" db="EMBL/GenBank/DDBJ databases">
        <title>Chromosome-scale assembly of Riccia sorocarpa.</title>
        <authorList>
            <person name="Paukszto L."/>
        </authorList>
    </citation>
    <scope>NUCLEOTIDE SEQUENCE [LARGE SCALE GENOMIC DNA]</scope>
    <source>
        <strain evidence="1">LP-2024</strain>
        <tissue evidence="1">Aerial parts of the thallus</tissue>
    </source>
</reference>
<evidence type="ECO:0000313" key="1">
    <source>
        <dbReference type="EMBL" id="KAL3687377.1"/>
    </source>
</evidence>
<proteinExistence type="predicted"/>
<gene>
    <name evidence="1" type="ORF">R1sor_013686</name>
</gene>
<comment type="caution">
    <text evidence="1">The sequence shown here is derived from an EMBL/GenBank/DDBJ whole genome shotgun (WGS) entry which is preliminary data.</text>
</comment>
<dbReference type="Proteomes" id="UP001633002">
    <property type="component" value="Unassembled WGS sequence"/>
</dbReference>
<dbReference type="EMBL" id="JBJQOH010000004">
    <property type="protein sequence ID" value="KAL3687377.1"/>
    <property type="molecule type" value="Genomic_DNA"/>
</dbReference>